<dbReference type="GO" id="GO:0097060">
    <property type="term" value="C:synaptic membrane"/>
    <property type="evidence" value="ECO:0007669"/>
    <property type="project" value="TreeGrafter"/>
</dbReference>
<gene>
    <name evidence="5" type="ORF">JZ751_024802</name>
</gene>
<feature type="region of interest" description="Disordered" evidence="2">
    <location>
        <begin position="550"/>
        <end position="633"/>
    </location>
</feature>
<dbReference type="GO" id="GO:0005096">
    <property type="term" value="F:GTPase activator activity"/>
    <property type="evidence" value="ECO:0007669"/>
    <property type="project" value="UniProtKB-KW"/>
</dbReference>
<feature type="region of interest" description="Disordered" evidence="2">
    <location>
        <begin position="14"/>
        <end position="39"/>
    </location>
</feature>
<evidence type="ECO:0008006" key="7">
    <source>
        <dbReference type="Google" id="ProtNLM"/>
    </source>
</evidence>
<feature type="compositionally biased region" description="Polar residues" evidence="2">
    <location>
        <begin position="478"/>
        <end position="491"/>
    </location>
</feature>
<evidence type="ECO:0000313" key="6">
    <source>
        <dbReference type="Proteomes" id="UP000824540"/>
    </source>
</evidence>
<dbReference type="Gene3D" id="2.60.40.150">
    <property type="entry name" value="C2 domain"/>
    <property type="match status" value="1"/>
</dbReference>
<keyword evidence="1" id="KW-0343">GTPase activation</keyword>
<feature type="region of interest" description="Disordered" evidence="2">
    <location>
        <begin position="476"/>
        <end position="495"/>
    </location>
</feature>
<dbReference type="PROSITE" id="PS50004">
    <property type="entry name" value="C2"/>
    <property type="match status" value="1"/>
</dbReference>
<evidence type="ECO:0000259" key="3">
    <source>
        <dbReference type="PROSITE" id="PS50004"/>
    </source>
</evidence>
<name>A0A8T2PC04_9TELE</name>
<feature type="compositionally biased region" description="Acidic residues" evidence="2">
    <location>
        <begin position="1554"/>
        <end position="1570"/>
    </location>
</feature>
<dbReference type="Gene3D" id="1.10.555.10">
    <property type="entry name" value="Rho GTPase activation protein"/>
    <property type="match status" value="1"/>
</dbReference>
<dbReference type="OrthoDB" id="120383at2759"/>
<feature type="domain" description="Rho-GAP" evidence="4">
    <location>
        <begin position="1260"/>
        <end position="1475"/>
    </location>
</feature>
<evidence type="ECO:0000256" key="2">
    <source>
        <dbReference type="SAM" id="MobiDB-lite"/>
    </source>
</evidence>
<organism evidence="5 6">
    <name type="scientific">Albula glossodonta</name>
    <name type="common">roundjaw bonefish</name>
    <dbReference type="NCBI Taxonomy" id="121402"/>
    <lineage>
        <taxon>Eukaryota</taxon>
        <taxon>Metazoa</taxon>
        <taxon>Chordata</taxon>
        <taxon>Craniata</taxon>
        <taxon>Vertebrata</taxon>
        <taxon>Euteleostomi</taxon>
        <taxon>Actinopterygii</taxon>
        <taxon>Neopterygii</taxon>
        <taxon>Teleostei</taxon>
        <taxon>Albuliformes</taxon>
        <taxon>Albulidae</taxon>
        <taxon>Albula</taxon>
    </lineage>
</organism>
<feature type="domain" description="C2" evidence="3">
    <location>
        <begin position="1104"/>
        <end position="1223"/>
    </location>
</feature>
<dbReference type="GO" id="GO:0007165">
    <property type="term" value="P:signal transduction"/>
    <property type="evidence" value="ECO:0007669"/>
    <property type="project" value="InterPro"/>
</dbReference>
<accession>A0A8T2PC04</accession>
<keyword evidence="6" id="KW-1185">Reference proteome</keyword>
<dbReference type="PROSITE" id="PS50238">
    <property type="entry name" value="RHOGAP"/>
    <property type="match status" value="1"/>
</dbReference>
<dbReference type="PANTHER" id="PTHR46150:SF1">
    <property type="entry name" value="RHO GTPASE-ACTIVATING PROTEIN SYDE2"/>
    <property type="match status" value="1"/>
</dbReference>
<reference evidence="5" key="1">
    <citation type="thesis" date="2021" institute="BYU ScholarsArchive" country="Provo, UT, USA">
        <title>Applications of and Algorithms for Genome Assembly and Genomic Analyses with an Emphasis on Marine Teleosts.</title>
        <authorList>
            <person name="Pickett B.D."/>
        </authorList>
    </citation>
    <scope>NUCLEOTIDE SEQUENCE</scope>
    <source>
        <strain evidence="5">HI-2016</strain>
    </source>
</reference>
<dbReference type="InterPro" id="IPR057459">
    <property type="entry name" value="SYDE1/2_C2"/>
</dbReference>
<feature type="region of interest" description="Disordered" evidence="2">
    <location>
        <begin position="650"/>
        <end position="695"/>
    </location>
</feature>
<protein>
    <recommendedName>
        <fullName evidence="7">Rho GTPase-activating protein SYDE2</fullName>
    </recommendedName>
</protein>
<dbReference type="GO" id="GO:0016477">
    <property type="term" value="P:cell migration"/>
    <property type="evidence" value="ECO:0007669"/>
    <property type="project" value="TreeGrafter"/>
</dbReference>
<feature type="region of interest" description="Disordered" evidence="2">
    <location>
        <begin position="735"/>
        <end position="754"/>
    </location>
</feature>
<feature type="region of interest" description="Disordered" evidence="2">
    <location>
        <begin position="129"/>
        <end position="184"/>
    </location>
</feature>
<dbReference type="EMBL" id="JAFBMS010000007">
    <property type="protein sequence ID" value="KAG9350913.1"/>
    <property type="molecule type" value="Genomic_DNA"/>
</dbReference>
<dbReference type="SUPFAM" id="SSF48350">
    <property type="entry name" value="GTPase activation domain, GAP"/>
    <property type="match status" value="1"/>
</dbReference>
<feature type="compositionally biased region" description="Low complexity" evidence="2">
    <location>
        <begin position="550"/>
        <end position="559"/>
    </location>
</feature>
<feature type="compositionally biased region" description="Polar residues" evidence="2">
    <location>
        <begin position="656"/>
        <end position="686"/>
    </location>
</feature>
<evidence type="ECO:0000259" key="4">
    <source>
        <dbReference type="PROSITE" id="PS50238"/>
    </source>
</evidence>
<feature type="compositionally biased region" description="Basic residues" evidence="2">
    <location>
        <begin position="960"/>
        <end position="972"/>
    </location>
</feature>
<dbReference type="SUPFAM" id="SSF49562">
    <property type="entry name" value="C2 domain (Calcium/lipid-binding domain, CaLB)"/>
    <property type="match status" value="1"/>
</dbReference>
<feature type="compositionally biased region" description="Low complexity" evidence="2">
    <location>
        <begin position="1042"/>
        <end position="1062"/>
    </location>
</feature>
<proteinExistence type="predicted"/>
<feature type="region of interest" description="Disordered" evidence="2">
    <location>
        <begin position="805"/>
        <end position="1022"/>
    </location>
</feature>
<dbReference type="Proteomes" id="UP000824540">
    <property type="component" value="Unassembled WGS sequence"/>
</dbReference>
<dbReference type="Pfam" id="PF25336">
    <property type="entry name" value="C2_SYDE"/>
    <property type="match status" value="1"/>
</dbReference>
<dbReference type="InterPro" id="IPR035892">
    <property type="entry name" value="C2_domain_sf"/>
</dbReference>
<feature type="region of interest" description="Disordered" evidence="2">
    <location>
        <begin position="1554"/>
        <end position="1587"/>
    </location>
</feature>
<dbReference type="InterPro" id="IPR052118">
    <property type="entry name" value="Rho-GAP_regulator"/>
</dbReference>
<dbReference type="SMART" id="SM00324">
    <property type="entry name" value="RhoGAP"/>
    <property type="match status" value="1"/>
</dbReference>
<dbReference type="InterPro" id="IPR000008">
    <property type="entry name" value="C2_dom"/>
</dbReference>
<dbReference type="PANTHER" id="PTHR46150">
    <property type="entry name" value="RHO GTPASE-ACTIVATING PROTEIN 100F"/>
    <property type="match status" value="1"/>
</dbReference>
<evidence type="ECO:0000256" key="1">
    <source>
        <dbReference type="ARBA" id="ARBA00022468"/>
    </source>
</evidence>
<feature type="compositionally biased region" description="Acidic residues" evidence="2">
    <location>
        <begin position="807"/>
        <end position="818"/>
    </location>
</feature>
<dbReference type="FunFam" id="1.10.555.10:FF:000031">
    <property type="entry name" value="rho GTPase-activating protein 100F isoform X6"/>
    <property type="match status" value="1"/>
</dbReference>
<feature type="compositionally biased region" description="Polar residues" evidence="2">
    <location>
        <begin position="145"/>
        <end position="157"/>
    </location>
</feature>
<dbReference type="GO" id="GO:0046578">
    <property type="term" value="P:regulation of Ras protein signal transduction"/>
    <property type="evidence" value="ECO:0007669"/>
    <property type="project" value="TreeGrafter"/>
</dbReference>
<dbReference type="InterPro" id="IPR008936">
    <property type="entry name" value="Rho_GTPase_activation_prot"/>
</dbReference>
<feature type="region of interest" description="Disordered" evidence="2">
    <location>
        <begin position="761"/>
        <end position="793"/>
    </location>
</feature>
<feature type="compositionally biased region" description="Gly residues" evidence="2">
    <location>
        <begin position="877"/>
        <end position="888"/>
    </location>
</feature>
<dbReference type="InterPro" id="IPR000198">
    <property type="entry name" value="RhoGAP_dom"/>
</dbReference>
<dbReference type="Pfam" id="PF00620">
    <property type="entry name" value="RhoGAP"/>
    <property type="match status" value="1"/>
</dbReference>
<comment type="caution">
    <text evidence="5">The sequence shown here is derived from an EMBL/GenBank/DDBJ whole genome shotgun (WGS) entry which is preliminary data.</text>
</comment>
<evidence type="ECO:0000313" key="5">
    <source>
        <dbReference type="EMBL" id="KAG9350913.1"/>
    </source>
</evidence>
<feature type="compositionally biased region" description="Polar residues" evidence="2">
    <location>
        <begin position="735"/>
        <end position="748"/>
    </location>
</feature>
<feature type="compositionally biased region" description="Polar residues" evidence="2">
    <location>
        <begin position="892"/>
        <end position="901"/>
    </location>
</feature>
<feature type="region of interest" description="Disordered" evidence="2">
    <location>
        <begin position="1034"/>
        <end position="1092"/>
    </location>
</feature>
<sequence>MADPLRRTLLAKLRGKKSKKGTTAGGCGVAANGGREGKDKVLQKPDEQSQQAIIVAELNIVPDTLKGNDNYFIDRFTNGNTGLVRETTVVESKLPQCEASVHINTRRGDIPCTEDLRLRGRVNEELLGVSVQRETQERGSDSDEMSSFNNQELSFTRQVRPGSFGRSQGQKKHPVPIPRQHSGGDSIGFGMCENLVLKSRMVCTDMGARKLADGQYPVSKNNGTNVGCEKDQKIRCDRADFFLQSEPNIGFMETLRDIKDANVRTDRSQVLGANSVTNGTHTYQFGAPYVCHKIATDNVEENILIRNIESYGSSSEHPGEYKVSNLQSPTFFPTELEICDVNMASRCVGVREGTQRHNSLDSEDDDYYDNEILPFYETEYQNLEINEGKVPDQVDITNSDFSDSQDNFKKDANDSALETDRLRTQLKEAYYLLINAMHDISFDSQVSVNGFVDKASTSSHSQDSVCSQSSAKVIDSDAWSSGENSPQQVSDTDAVPLNPAETHEQCAMNFVIGKSLENLSTAKVRPILQRSVSDGAIKYPIAHSSCLKNVGSGTSVVSSNRDNLSGPDCKDKQLAGDGVSSDDLLQDNGDDGPLNESSGSVNSLTGSSDNAETQGNKQDICGAQGGSSRPHGVTVNKMQEWMHKGRMLSSEMKQRITGSSLRAHGQSSLRSGHGVSNRTKAATQMTRVEESKSVAPCGGALQSALIENVHSSITASREVRVSAVGEHRPPLNTITVSKKRNWLQQSSGKDGLPTAGVLEEQGQVATPPSPPPESQRPAPSAPHAGHCKPPRLHPSHVIVTHARAVDPAEENDADDEGEIWYNPIPEDEEPDSEPGPGLGASLRLQVPQGPELGPAPQRKASGGDCGRGLGTSSPGPEGAGECQGGPGGEASHANTAHSTEPAQLHRQMFACKPADENPAPRATTADGVELSNPGFSPPSSPNPLKKGSTINWSFPDKIKSPRTVRKLSIKMKKLPDLSRKLSVKGTPSISQPEPRPSSPKNHSGAEPGPTPARLSPGGGQTAASRNVISRYHLDSSVSTQQSYSKKSNSGGSKSASKGGYLSDGDSPELVAKSGKHGSDSKGAGKGKDCPASCSPKLHGTELDIDAFRHYSFMEQPKCAQYISGLMSLHFYGAEDLKPPRVDSRDVYCAIQVDSVNKARTALLTCRTTFLDMDHTFNIELENAQHLKLVVFSWEPTPRRNRVCCHGTVVLPTLFRVTKTHQLAVKLEPRGMIYVKLNLMDQWQNSLDGPDVERDPQVFGVEAWKVVERESAGLLVPLLIEKCITEIEKRGCQVVGLYRLCGSAAVKKELREAFERDSRVVELSENQYPDINVITGVLKDYLRELPSPLITKQLYEAVLGSMAKRPLRIGAKGCENDPADSEHTVGLLEILPEVEKVTLRKLLDHLKLVASHHEVNKMTCQNLAVCFGPVLLSQRQEASCHSNRVFIDSEELASALHFKKHIEVLHYLLQLWPVVDPHNKISSMAKEPPAEVTPAAPLRRRRERPQVLNLSEAEMAGVLRPKPGRLDSPSNRYAGDWSRCGESYFQPLKEIASEEADYDDVPSEDTESAEEGQEKAEQDAPPSAAEEMDGLGEVDGELAVDTGEPEESTDHIMSSQAHLAKEHTYQAYMKIQEISPVLSNRVNLKDLQESIDTLIGNLERELNKNKFNVGY</sequence>
<feature type="compositionally biased region" description="Low complexity" evidence="2">
    <location>
        <begin position="597"/>
        <end position="608"/>
    </location>
</feature>